<feature type="domain" description="EGF-like" evidence="5">
    <location>
        <begin position="1176"/>
        <end position="1214"/>
    </location>
</feature>
<feature type="domain" description="EGF-like" evidence="5">
    <location>
        <begin position="1291"/>
        <end position="1329"/>
    </location>
</feature>
<feature type="transmembrane region" description="Helical" evidence="3">
    <location>
        <begin position="2238"/>
        <end position="2258"/>
    </location>
</feature>
<feature type="domain" description="EGF-like" evidence="5">
    <location>
        <begin position="1367"/>
        <end position="1405"/>
    </location>
</feature>
<keyword evidence="3" id="KW-1133">Transmembrane helix</keyword>
<feature type="non-terminal residue" evidence="6">
    <location>
        <position position="1"/>
    </location>
</feature>
<feature type="domain" description="EGF-like" evidence="5">
    <location>
        <begin position="1406"/>
        <end position="1443"/>
    </location>
</feature>
<feature type="domain" description="EGF-like" evidence="5">
    <location>
        <begin position="1519"/>
        <end position="1557"/>
    </location>
</feature>
<feature type="domain" description="EGF-like" evidence="5">
    <location>
        <begin position="1631"/>
        <end position="1668"/>
    </location>
</feature>
<dbReference type="PANTHER" id="PTHR24033:SF151">
    <property type="entry name" value="NOTCH 2"/>
    <property type="match status" value="1"/>
</dbReference>
<dbReference type="InterPro" id="IPR000742">
    <property type="entry name" value="EGF"/>
</dbReference>
<evidence type="ECO:0000259" key="5">
    <source>
        <dbReference type="PROSITE" id="PS50026"/>
    </source>
</evidence>
<keyword evidence="2" id="KW-0245">EGF-like domain</keyword>
<dbReference type="EMBL" id="SKCS01000419">
    <property type="protein sequence ID" value="TNN07896.1"/>
    <property type="molecule type" value="Genomic_DNA"/>
</dbReference>
<keyword evidence="3" id="KW-0472">Membrane</keyword>
<dbReference type="PROSITE" id="PS50026">
    <property type="entry name" value="EGF_3"/>
    <property type="match status" value="12"/>
</dbReference>
<dbReference type="SUPFAM" id="SSF57196">
    <property type="entry name" value="EGF/Laminin"/>
    <property type="match status" value="2"/>
</dbReference>
<evidence type="ECO:0000256" key="1">
    <source>
        <dbReference type="ARBA" id="ARBA00023157"/>
    </source>
</evidence>
<feature type="domain" description="EGF-like" evidence="5">
    <location>
        <begin position="1448"/>
        <end position="1480"/>
    </location>
</feature>
<proteinExistence type="predicted"/>
<feature type="domain" description="EGF-like" evidence="5">
    <location>
        <begin position="1707"/>
        <end position="1745"/>
    </location>
</feature>
<reference evidence="6 7" key="1">
    <citation type="submission" date="2019-03" db="EMBL/GenBank/DDBJ databases">
        <title>An improved genome assembly of the fluke Schistosoma japonicum.</title>
        <authorList>
            <person name="Hu W."/>
            <person name="Luo F."/>
            <person name="Yin M."/>
            <person name="Mo X."/>
            <person name="Sun C."/>
            <person name="Wu Q."/>
            <person name="Zhu B."/>
            <person name="Xiang M."/>
            <person name="Wang J."/>
            <person name="Wang Y."/>
            <person name="Zhang T."/>
            <person name="Xu B."/>
            <person name="Zheng H."/>
            <person name="Feng Z."/>
        </authorList>
    </citation>
    <scope>NUCLEOTIDE SEQUENCE [LARGE SCALE GENOMIC DNA]</scope>
    <source>
        <strain evidence="6">HuSjv2</strain>
        <tissue evidence="6">Worms</tissue>
    </source>
</reference>
<comment type="caution">
    <text evidence="2">Lacks conserved residue(s) required for the propagation of feature annotation.</text>
</comment>
<dbReference type="InterPro" id="IPR001791">
    <property type="entry name" value="Laminin_G"/>
</dbReference>
<evidence type="ECO:0000256" key="2">
    <source>
        <dbReference type="PROSITE-ProRule" id="PRU00076"/>
    </source>
</evidence>
<evidence type="ECO:0000313" key="6">
    <source>
        <dbReference type="EMBL" id="TNN07896.1"/>
    </source>
</evidence>
<dbReference type="Proteomes" id="UP000311919">
    <property type="component" value="Unassembled WGS sequence"/>
</dbReference>
<dbReference type="Gene3D" id="2.10.25.10">
    <property type="entry name" value="Laminin"/>
    <property type="match status" value="14"/>
</dbReference>
<feature type="domain" description="EGF-like" evidence="5">
    <location>
        <begin position="1669"/>
        <end position="1706"/>
    </location>
</feature>
<keyword evidence="1 2" id="KW-1015">Disulfide bond</keyword>
<dbReference type="SMART" id="SM00282">
    <property type="entry name" value="LamG"/>
    <property type="match status" value="6"/>
</dbReference>
<gene>
    <name evidence="6" type="ORF">EWB00_007416</name>
</gene>
<feature type="domain" description="Laminin G" evidence="4">
    <location>
        <begin position="762"/>
        <end position="970"/>
    </location>
</feature>
<organism evidence="6 7">
    <name type="scientific">Schistosoma japonicum</name>
    <name type="common">Blood fluke</name>
    <dbReference type="NCBI Taxonomy" id="6182"/>
    <lineage>
        <taxon>Eukaryota</taxon>
        <taxon>Metazoa</taxon>
        <taxon>Spiralia</taxon>
        <taxon>Lophotrochozoa</taxon>
        <taxon>Platyhelminthes</taxon>
        <taxon>Trematoda</taxon>
        <taxon>Digenea</taxon>
        <taxon>Strigeidida</taxon>
        <taxon>Schistosomatoidea</taxon>
        <taxon>Schistosomatidae</taxon>
        <taxon>Schistosoma</taxon>
    </lineage>
</organism>
<dbReference type="PROSITE" id="PS50025">
    <property type="entry name" value="LAM_G_DOMAIN"/>
    <property type="match status" value="3"/>
</dbReference>
<feature type="domain" description="Laminin G" evidence="4">
    <location>
        <begin position="520"/>
        <end position="702"/>
    </location>
</feature>
<dbReference type="PROSITE" id="PS00022">
    <property type="entry name" value="EGF_1"/>
    <property type="match status" value="1"/>
</dbReference>
<dbReference type="Gene3D" id="2.60.120.200">
    <property type="match status" value="6"/>
</dbReference>
<feature type="domain" description="Laminin G" evidence="4">
    <location>
        <begin position="963"/>
        <end position="1174"/>
    </location>
</feature>
<feature type="disulfide bond" evidence="2">
    <location>
        <begin position="1620"/>
        <end position="1629"/>
    </location>
</feature>
<dbReference type="InterPro" id="IPR013320">
    <property type="entry name" value="ConA-like_dom_sf"/>
</dbReference>
<keyword evidence="3" id="KW-0812">Transmembrane</keyword>
<feature type="domain" description="EGF-like" evidence="5">
    <location>
        <begin position="1927"/>
        <end position="1964"/>
    </location>
</feature>
<dbReference type="InterPro" id="IPR051830">
    <property type="entry name" value="NOTCH_homolog"/>
</dbReference>
<dbReference type="PANTHER" id="PTHR24033">
    <property type="entry name" value="EGF-LIKE DOMAIN-CONTAINING PROTEIN"/>
    <property type="match status" value="1"/>
</dbReference>
<accession>A0A4Z2CUC9</accession>
<protein>
    <submittedName>
        <fullName evidence="6">Neurogenic locus notch-like protein</fullName>
    </submittedName>
</protein>
<comment type="caution">
    <text evidence="6">The sequence shown here is derived from an EMBL/GenBank/DDBJ whole genome shotgun (WGS) entry which is preliminary data.</text>
</comment>
<evidence type="ECO:0000313" key="7">
    <source>
        <dbReference type="Proteomes" id="UP000311919"/>
    </source>
</evidence>
<dbReference type="CDD" id="cd00054">
    <property type="entry name" value="EGF_CA"/>
    <property type="match status" value="1"/>
</dbReference>
<dbReference type="Pfam" id="PF00054">
    <property type="entry name" value="Laminin_G_1"/>
    <property type="match status" value="1"/>
</dbReference>
<evidence type="ECO:0000259" key="4">
    <source>
        <dbReference type="PROSITE" id="PS50025"/>
    </source>
</evidence>
<keyword evidence="7" id="KW-1185">Reference proteome</keyword>
<sequence>DILNRANKKIHQGIISSLSVKPFNKHIAIDPNLPVNNNTKDSNQIRDECFINNERNYNKTLLSYQPSPFHSYNIKYGDFLQTEFVNSPSIDDIKYVDGNQLAHVLLNTNDLQYYDHFHHQLIAKSVIGSPHLNIDQIGLPTSIQFPREPISGLFLTPEIMEQMNREKSNKWDVLDCPWNLTACVSEITNYMLRTIIINNNLHLMKQYKTDESLHPDDETTFQSMSTTNKMNALKTFIGLIIGQVGQLYLTNESCISFAINNLHIESPDTILKHRKPRDLNNLLEQIPTNPIKYISSVSFPEGSFVRYDFQNRLQRTVEEEVLTINFTLPFGVTSGLLWFSESDQSKSYVYIKNSLLYYIYAITDQTGKAQRTVTEEIFLNSSLIPEKPQVLQLLRDKDNLTITLDHRSQASRSIAGRAPLVSSDGKVYLGGSIDPIKDTEGKVDRTFEGRITKAEITRKGDKDVNLLNVLVDPTWKDSIQPTGITDVRFRLPKAQLIIGPTSSNKRYSSLETEFSRVPVPITFMGTEDSIVRFDTWNFELYRSFKIEFSTYEPNGILFFVGPDQEHRDFVCVELFDGNVYFVYAVGGHYKHIRLNPPKTVVNDGGIYSVYVSRNAQHRFTVKFNNQLVDVEEGKEAHQAAFATYTYIGSIDNVGRLPWHVWSRENFAGCIHSILVNENSYLDVSSRMIQHTDIGRGIRLGQCEVPKQRCNEKICGGGRCSRRSYPFLEELNFACDCSESDKTFPEKTMDIRRSVGCDRDAPILEMDGDMVYVIDFEEQINKLITHTDDISLQFKTEVPIPGQSDHLPLFYSVSRADKSYFRVDLVNGQIRVQTNINHKGKPNAYEEFFLPSPSLNDNQWHTLHIARRADYIVISVDRASVTGKIPLLDPHDTFQLIAQQIYLGSAGPPNFDYVTAKPRFIGEFRNFYWNQYDLIGTKLFPTKYTTHLLNPPAIKHTFPIWPRQPNYAITCKSGLIYAHMNRPITMKNGGDTWLIEFKTTYDGVLFRARDIKDPSRIHITAMILGGRLHIIYSIHDQQGVYQIIGGPGAENIADGNWHRLALTLRKYNKEILAYLDGYSNEYLVGKNLRVDLMSQFDLFFGGLPEHEWSILLNLLRRYASSALSMSEVQNGQQPSLTGCIGSFSVRANNFTDNLLQLHDSYLTAYPASELIRGYCLDIQRCTSSYCRNGGTCRQISDKEVQCLCTGTGYEGPRCESPIRECPIGYCRNNARCQMINGQPVCDCSGTGYTGTMCEISPCSSGTYCQNNGRCYMIGSVATCDCKGTGFQGSRCEESICRPGYCRNNGICRVDLSGRPTCDCRTTGFYGEFCEKQSCSPGYCENGGYCRTDATGAPECHCKGTGFTGPRCRTPICNSGFCANNGRCYIGYNDEPQCNCTKTGYWGDRCQVPICTPDYCSNGGHCRISDDDKPYCDCRGTQYTGFLCKDPVCTPDYCGRGRCTVGPDNKPLCDCTGTGFTGQRCLDSICTPGYCGYGGVCTVDLRTQQPKCNCRGTGYSGTRCETPICPVNYCANHGECRVGPDDRPTCDCSRTNYGGPTCNIPLCPPNYCTGHGICVVRQRNPTCDCYPGFRGPRCEIEVCPPNYCMNGGTCYPGSDHRPHCTCPVNFEGDQCEMPKQCPPDYCLHGGRCEMNRGIPKCDCLGTDYKGTQCEIPETCPVGYCQNNGVCLVKSGSYVCDCTGTGYRGKTCTEPIACPPNYCYNGGVCSVLPGNVYKCDCSMTARTGPQCDNNAHGIHIGYEKDGYLIYNLIPSVRTIEDNVTFGFKTYMDSGTLVTFMMSDGRHWAIKLHDGRIIVDTGGKFSHDFGMRSNDGNYHIMNIERKGRTMIVTQDGEVLRLSLHDLVNPYDNSITYNAIHVAADEKKSDIFRGVIGGLHWNGRYPINDLQRGLVISTGTVTVVPTPSFPILPPKPQPQCIAGYCLNGGRCYAEDYQRKCDCRYTAYNGARCERQSRGFMPYTPDNGAYVVYHIQPLNRTNKDHLRVAFQTWHTNGPIVRVVQTDGSFYEVYLRNEKLYADINGAEFVISNPSQLFHDGRMHVITLDRDKSTFNFTVDGYQTSHIVPGIVSVDGSLISQEIILGADRNYQNTFKGVIGAFYWNGRYLINEIGSLDSNSKVMVAPGRNIAKSMDEIVVVLMPELLKPIGPIVNPDNKPLPEVLPEGTIAGGVVMPGLGTGNLELGGSIHISDGKGYGAGATGINAGSGLILSQAGGLFGLGGAMIDGLLAGLLLALLLLISALIWACWRCKPGCCGWCAGKSGSGLGGRNAWNRFAAICCAAPESAIIVKEKKHLLVSKMEYVLFGRCCCFSSSSSSSSYDNNNDDDYYYHHHHIMYLRLI</sequence>
<dbReference type="SUPFAM" id="SSF49899">
    <property type="entry name" value="Concanavalin A-like lectins/glucanases"/>
    <property type="match status" value="6"/>
</dbReference>
<dbReference type="SMART" id="SM00181">
    <property type="entry name" value="EGF"/>
    <property type="match status" value="16"/>
</dbReference>
<dbReference type="CDD" id="cd00110">
    <property type="entry name" value="LamG"/>
    <property type="match status" value="6"/>
</dbReference>
<dbReference type="OrthoDB" id="406708at2759"/>
<evidence type="ECO:0000256" key="3">
    <source>
        <dbReference type="SAM" id="Phobius"/>
    </source>
</evidence>
<name>A0A4Z2CUC9_SCHJA</name>
<dbReference type="Pfam" id="PF02210">
    <property type="entry name" value="Laminin_G_2"/>
    <property type="match status" value="3"/>
</dbReference>
<feature type="domain" description="EGF-like" evidence="5">
    <location>
        <begin position="1593"/>
        <end position="1630"/>
    </location>
</feature>
<dbReference type="STRING" id="6182.A0A4Z2CUC9"/>
<feature type="domain" description="EGF-like" evidence="5">
    <location>
        <begin position="1216"/>
        <end position="1253"/>
    </location>
</feature>